<dbReference type="SUPFAM" id="SSF57667">
    <property type="entry name" value="beta-beta-alpha zinc fingers"/>
    <property type="match status" value="2"/>
</dbReference>
<evidence type="ECO:0000256" key="6">
    <source>
        <dbReference type="ARBA" id="ARBA00023242"/>
    </source>
</evidence>
<dbReference type="PROSITE" id="PS50157">
    <property type="entry name" value="ZINC_FINGER_C2H2_2"/>
    <property type="match status" value="2"/>
</dbReference>
<evidence type="ECO:0000313" key="10">
    <source>
        <dbReference type="Proteomes" id="UP001233999"/>
    </source>
</evidence>
<evidence type="ECO:0000259" key="8">
    <source>
        <dbReference type="PROSITE" id="PS50157"/>
    </source>
</evidence>
<name>A0AAD8E2M4_DIPPU</name>
<dbReference type="GO" id="GO:0008270">
    <property type="term" value="F:zinc ion binding"/>
    <property type="evidence" value="ECO:0007669"/>
    <property type="project" value="UniProtKB-KW"/>
</dbReference>
<keyword evidence="3" id="KW-0677">Repeat</keyword>
<keyword evidence="4 7" id="KW-0863">Zinc-finger</keyword>
<dbReference type="PANTHER" id="PTHR24394">
    <property type="entry name" value="ZINC FINGER PROTEIN"/>
    <property type="match status" value="1"/>
</dbReference>
<dbReference type="GO" id="GO:0005634">
    <property type="term" value="C:nucleus"/>
    <property type="evidence" value="ECO:0007669"/>
    <property type="project" value="UniProtKB-SubCell"/>
</dbReference>
<organism evidence="9 10">
    <name type="scientific">Diploptera punctata</name>
    <name type="common">Pacific beetle cockroach</name>
    <dbReference type="NCBI Taxonomy" id="6984"/>
    <lineage>
        <taxon>Eukaryota</taxon>
        <taxon>Metazoa</taxon>
        <taxon>Ecdysozoa</taxon>
        <taxon>Arthropoda</taxon>
        <taxon>Hexapoda</taxon>
        <taxon>Insecta</taxon>
        <taxon>Pterygota</taxon>
        <taxon>Neoptera</taxon>
        <taxon>Polyneoptera</taxon>
        <taxon>Dictyoptera</taxon>
        <taxon>Blattodea</taxon>
        <taxon>Blaberoidea</taxon>
        <taxon>Blaberidae</taxon>
        <taxon>Diplopterinae</taxon>
        <taxon>Diploptera</taxon>
    </lineage>
</organism>
<reference evidence="9" key="1">
    <citation type="journal article" date="2023" name="IScience">
        <title>Live-bearing cockroach genome reveals convergent evolutionary mechanisms linked to viviparity in insects and beyond.</title>
        <authorList>
            <person name="Fouks B."/>
            <person name="Harrison M.C."/>
            <person name="Mikhailova A.A."/>
            <person name="Marchal E."/>
            <person name="English S."/>
            <person name="Carruthers M."/>
            <person name="Jennings E.C."/>
            <person name="Chiamaka E.L."/>
            <person name="Frigard R.A."/>
            <person name="Pippel M."/>
            <person name="Attardo G.M."/>
            <person name="Benoit J.B."/>
            <person name="Bornberg-Bauer E."/>
            <person name="Tobe S.S."/>
        </authorList>
    </citation>
    <scope>NUCLEOTIDE SEQUENCE</scope>
    <source>
        <strain evidence="9">Stay&amp;Tobe</strain>
    </source>
</reference>
<dbReference type="Proteomes" id="UP001233999">
    <property type="component" value="Unassembled WGS sequence"/>
</dbReference>
<keyword evidence="6" id="KW-0539">Nucleus</keyword>
<reference evidence="9" key="2">
    <citation type="submission" date="2023-05" db="EMBL/GenBank/DDBJ databases">
        <authorList>
            <person name="Fouks B."/>
        </authorList>
    </citation>
    <scope>NUCLEOTIDE SEQUENCE</scope>
    <source>
        <strain evidence="9">Stay&amp;Tobe</strain>
        <tissue evidence="9">Testes</tissue>
    </source>
</reference>
<dbReference type="GO" id="GO:0000981">
    <property type="term" value="F:DNA-binding transcription factor activity, RNA polymerase II-specific"/>
    <property type="evidence" value="ECO:0007669"/>
    <property type="project" value="TreeGrafter"/>
</dbReference>
<feature type="domain" description="C2H2-type" evidence="8">
    <location>
        <begin position="98"/>
        <end position="125"/>
    </location>
</feature>
<evidence type="ECO:0000256" key="4">
    <source>
        <dbReference type="ARBA" id="ARBA00022771"/>
    </source>
</evidence>
<dbReference type="InterPro" id="IPR013087">
    <property type="entry name" value="Znf_C2H2_type"/>
</dbReference>
<comment type="caution">
    <text evidence="9">The sequence shown here is derived from an EMBL/GenBank/DDBJ whole genome shotgun (WGS) entry which is preliminary data.</text>
</comment>
<dbReference type="Pfam" id="PF00096">
    <property type="entry name" value="zf-C2H2"/>
    <property type="match status" value="2"/>
</dbReference>
<dbReference type="PROSITE" id="PS00028">
    <property type="entry name" value="ZINC_FINGER_C2H2_1"/>
    <property type="match status" value="2"/>
</dbReference>
<dbReference type="GO" id="GO:1990837">
    <property type="term" value="F:sequence-specific double-stranded DNA binding"/>
    <property type="evidence" value="ECO:0007669"/>
    <property type="project" value="UniProtKB-ARBA"/>
</dbReference>
<dbReference type="EMBL" id="JASPKZ010010244">
    <property type="protein sequence ID" value="KAJ9575023.1"/>
    <property type="molecule type" value="Genomic_DNA"/>
</dbReference>
<dbReference type="SMART" id="SM00355">
    <property type="entry name" value="ZnF_C2H2"/>
    <property type="match status" value="2"/>
</dbReference>
<dbReference type="AlphaFoldDB" id="A0AAD8E2M4"/>
<evidence type="ECO:0000256" key="5">
    <source>
        <dbReference type="ARBA" id="ARBA00022833"/>
    </source>
</evidence>
<dbReference type="InterPro" id="IPR036236">
    <property type="entry name" value="Znf_C2H2_sf"/>
</dbReference>
<dbReference type="Gene3D" id="3.30.160.60">
    <property type="entry name" value="Classic Zinc Finger"/>
    <property type="match status" value="2"/>
</dbReference>
<evidence type="ECO:0000256" key="7">
    <source>
        <dbReference type="PROSITE-ProRule" id="PRU00042"/>
    </source>
</evidence>
<dbReference type="FunFam" id="3.30.160.60:FF:000303">
    <property type="entry name" value="Zinc finger protein 41"/>
    <property type="match status" value="1"/>
</dbReference>
<evidence type="ECO:0000256" key="3">
    <source>
        <dbReference type="ARBA" id="ARBA00022737"/>
    </source>
</evidence>
<evidence type="ECO:0000256" key="2">
    <source>
        <dbReference type="ARBA" id="ARBA00022723"/>
    </source>
</evidence>
<keyword evidence="2" id="KW-0479">Metal-binding</keyword>
<gene>
    <name evidence="9" type="ORF">L9F63_007808</name>
</gene>
<comment type="subcellular location">
    <subcellularLocation>
        <location evidence="1">Nucleus</location>
    </subcellularLocation>
</comment>
<dbReference type="FunFam" id="3.30.160.60:FF:000065">
    <property type="entry name" value="B-cell CLL/lymphoma 6, member B"/>
    <property type="match status" value="1"/>
</dbReference>
<dbReference type="PANTHER" id="PTHR24394:SF29">
    <property type="entry name" value="MYONEURIN"/>
    <property type="match status" value="1"/>
</dbReference>
<keyword evidence="10" id="KW-1185">Reference proteome</keyword>
<feature type="domain" description="C2H2-type" evidence="8">
    <location>
        <begin position="126"/>
        <end position="153"/>
    </location>
</feature>
<evidence type="ECO:0000313" key="9">
    <source>
        <dbReference type="EMBL" id="KAJ9575023.1"/>
    </source>
</evidence>
<feature type="non-terminal residue" evidence="9">
    <location>
        <position position="1"/>
    </location>
</feature>
<evidence type="ECO:0000256" key="1">
    <source>
        <dbReference type="ARBA" id="ARBA00004123"/>
    </source>
</evidence>
<keyword evidence="5" id="KW-0862">Zinc</keyword>
<protein>
    <recommendedName>
        <fullName evidence="8">C2H2-type domain-containing protein</fullName>
    </recommendedName>
</protein>
<proteinExistence type="predicted"/>
<sequence length="159" mass="18119">VDLYEEIIEKSEANIIQSDLNVPYIGEGTSSGNTSNFDGLFSPRESSDTDFTCNISLDDCDLTRPVSKHLKLSVCKNSLAKSINLRKSLRMHSTEKPFRCRICNKSFTRNYSLTIHLRSHSDEKPFKCHICNKSFTRNYSLNIHLRLHSNAKLLNCSCV</sequence>
<accession>A0AAD8E2M4</accession>